<gene>
    <name evidence="2" type="ORF">CCHR01_14015</name>
</gene>
<evidence type="ECO:0000313" key="2">
    <source>
        <dbReference type="EMBL" id="KAK1843358.1"/>
    </source>
</evidence>
<comment type="caution">
    <text evidence="2">The sequence shown here is derived from an EMBL/GenBank/DDBJ whole genome shotgun (WGS) entry which is preliminary data.</text>
</comment>
<keyword evidence="3" id="KW-1185">Reference proteome</keyword>
<feature type="region of interest" description="Disordered" evidence="1">
    <location>
        <begin position="73"/>
        <end position="100"/>
    </location>
</feature>
<dbReference type="GO" id="GO:0008168">
    <property type="term" value="F:methyltransferase activity"/>
    <property type="evidence" value="ECO:0007669"/>
    <property type="project" value="UniProtKB-KW"/>
</dbReference>
<dbReference type="Proteomes" id="UP001243330">
    <property type="component" value="Unassembled WGS sequence"/>
</dbReference>
<dbReference type="GO" id="GO:0032259">
    <property type="term" value="P:methylation"/>
    <property type="evidence" value="ECO:0007669"/>
    <property type="project" value="UniProtKB-KW"/>
</dbReference>
<organism evidence="2 3">
    <name type="scientific">Colletotrichum chrysophilum</name>
    <dbReference type="NCBI Taxonomy" id="1836956"/>
    <lineage>
        <taxon>Eukaryota</taxon>
        <taxon>Fungi</taxon>
        <taxon>Dikarya</taxon>
        <taxon>Ascomycota</taxon>
        <taxon>Pezizomycotina</taxon>
        <taxon>Sordariomycetes</taxon>
        <taxon>Hypocreomycetidae</taxon>
        <taxon>Glomerellales</taxon>
        <taxon>Glomerellaceae</taxon>
        <taxon>Colletotrichum</taxon>
        <taxon>Colletotrichum gloeosporioides species complex</taxon>
    </lineage>
</organism>
<evidence type="ECO:0000256" key="1">
    <source>
        <dbReference type="SAM" id="MobiDB-lite"/>
    </source>
</evidence>
<accession>A0AAD9A8C2</accession>
<keyword evidence="2" id="KW-0489">Methyltransferase</keyword>
<keyword evidence="2" id="KW-0808">Transferase</keyword>
<feature type="compositionally biased region" description="Low complexity" evidence="1">
    <location>
        <begin position="88"/>
        <end position="97"/>
    </location>
</feature>
<dbReference type="AlphaFoldDB" id="A0AAD9A8C2"/>
<name>A0AAD9A8C2_9PEZI</name>
<evidence type="ECO:0000313" key="3">
    <source>
        <dbReference type="Proteomes" id="UP001243330"/>
    </source>
</evidence>
<proteinExistence type="predicted"/>
<reference evidence="2" key="1">
    <citation type="submission" date="2023-01" db="EMBL/GenBank/DDBJ databases">
        <title>Colletotrichum chrysophilum M932 genome sequence.</title>
        <authorList>
            <person name="Baroncelli R."/>
        </authorList>
    </citation>
    <scope>NUCLEOTIDE SEQUENCE</scope>
    <source>
        <strain evidence="2">M932</strain>
    </source>
</reference>
<dbReference type="EMBL" id="JAQOWY010000362">
    <property type="protein sequence ID" value="KAK1843358.1"/>
    <property type="molecule type" value="Genomic_DNA"/>
</dbReference>
<sequence length="368" mass="40276">MIAAAEKEVLAYRRDNEGMKGALRARGLRVPEELKGKEKDVLVGAVRIAAAEETPVEEPSYEEVMQQPVEVHPCQPQHSHVPAPPPQQQQQQFQQEQTDTQVFSAEEQQMLPEDVSMAQPLDYDPYPPADLFGDVNMGDITVTMSKDATLGTPCFQISSSSTSSLSTPVRPATPDQLSPEQEIIAINLILAMEHICWDHFHPRQYPRHADATKAASGHTMMASTMCMSSAPERVYRSIRRREVETQHTWHASGAGSSLTLRSLLSLAKTLNPGDIELTPVQAWFELAARYGAQALMQEPVIEALKREFCGVVDCIHFGAIIERDAFESVVARVMAEVGVPELPWEGMDVDVGGAGGPGMVVGVPQIAA</sequence>
<protein>
    <submittedName>
        <fullName evidence="2">Methyltransferase domain-containing protein</fullName>
    </submittedName>
</protein>